<name>G7P238_MACFA</name>
<organism>
    <name type="scientific">Macaca fascicularis</name>
    <name type="common">Crab-eating macaque</name>
    <name type="synonym">Cynomolgus monkey</name>
    <dbReference type="NCBI Taxonomy" id="9541"/>
    <lineage>
        <taxon>Eukaryota</taxon>
        <taxon>Metazoa</taxon>
        <taxon>Chordata</taxon>
        <taxon>Craniata</taxon>
        <taxon>Vertebrata</taxon>
        <taxon>Euteleostomi</taxon>
        <taxon>Mammalia</taxon>
        <taxon>Eutheria</taxon>
        <taxon>Euarchontoglires</taxon>
        <taxon>Primates</taxon>
        <taxon>Haplorrhini</taxon>
        <taxon>Catarrhini</taxon>
        <taxon>Cercopithecidae</taxon>
        <taxon>Cercopithecinae</taxon>
        <taxon>Macaca</taxon>
    </lineage>
</organism>
<sequence length="105" mass="11260">MSGEVSWMQAVCAGTRAPATDEVAGVRGRLHQSSWGFQGRLMRFMGRGFMTAEFLLESPSSGSLIPQESSWKTRAREGSAAAPCQPDSWPCTAGVHTHCSLDAIS</sequence>
<gene>
    <name evidence="1" type="ORF">EGM_13129</name>
</gene>
<protein>
    <submittedName>
        <fullName evidence="1">Uncharacterized protein</fullName>
    </submittedName>
</protein>
<accession>G7P238</accession>
<dbReference type="AlphaFoldDB" id="G7P238"/>
<proteinExistence type="predicted"/>
<reference evidence="1" key="1">
    <citation type="journal article" date="2011" name="Nat. Biotechnol.">
        <title>Genome sequencing and comparison of two nonhuman primate animal models, the cynomolgus and Chinese rhesus macaques.</title>
        <authorList>
            <person name="Yan G."/>
            <person name="Zhang G."/>
            <person name="Fang X."/>
            <person name="Zhang Y."/>
            <person name="Li C."/>
            <person name="Ling F."/>
            <person name="Cooper D.N."/>
            <person name="Li Q."/>
            <person name="Li Y."/>
            <person name="van Gool A.J."/>
            <person name="Du H."/>
            <person name="Chen J."/>
            <person name="Chen R."/>
            <person name="Zhang P."/>
            <person name="Huang Z."/>
            <person name="Thompson J.R."/>
            <person name="Meng Y."/>
            <person name="Bai Y."/>
            <person name="Wang J."/>
            <person name="Zhuo M."/>
            <person name="Wang T."/>
            <person name="Huang Y."/>
            <person name="Wei L."/>
            <person name="Li J."/>
            <person name="Wang Z."/>
            <person name="Hu H."/>
            <person name="Yang P."/>
            <person name="Le L."/>
            <person name="Stenson P.D."/>
            <person name="Li B."/>
            <person name="Liu X."/>
            <person name="Ball E.V."/>
            <person name="An N."/>
            <person name="Huang Q."/>
            <person name="Zhang Y."/>
            <person name="Fan W."/>
            <person name="Zhang X."/>
            <person name="Li Y."/>
            <person name="Wang W."/>
            <person name="Katze M.G."/>
            <person name="Su B."/>
            <person name="Nielsen R."/>
            <person name="Yang H."/>
            <person name="Wang J."/>
            <person name="Wang X."/>
            <person name="Wang J."/>
        </authorList>
    </citation>
    <scope>NUCLEOTIDE SEQUENCE [LARGE SCALE GENOMIC DNA]</scope>
    <source>
        <strain evidence="1">CE-4</strain>
    </source>
</reference>
<dbReference type="EMBL" id="CM001278">
    <property type="protein sequence ID" value="EHH52657.1"/>
    <property type="molecule type" value="Genomic_DNA"/>
</dbReference>
<dbReference type="Proteomes" id="UP000009130">
    <property type="component" value="Chromosome 3"/>
</dbReference>
<evidence type="ECO:0000313" key="1">
    <source>
        <dbReference type="EMBL" id="EHH52657.1"/>
    </source>
</evidence>